<dbReference type="AlphaFoldDB" id="A0A9N9FZH2"/>
<accession>A0A9N9FZH2</accession>
<reference evidence="2" key="1">
    <citation type="submission" date="2021-06" db="EMBL/GenBank/DDBJ databases">
        <authorList>
            <person name="Kallberg Y."/>
            <person name="Tangrot J."/>
            <person name="Rosling A."/>
        </authorList>
    </citation>
    <scope>NUCLEOTIDE SEQUENCE</scope>
    <source>
        <strain evidence="2">IA702</strain>
    </source>
</reference>
<protein>
    <submittedName>
        <fullName evidence="2">6692_t:CDS:1</fullName>
    </submittedName>
</protein>
<keyword evidence="3" id="KW-1185">Reference proteome</keyword>
<organism evidence="2 3">
    <name type="scientific">Paraglomus occultum</name>
    <dbReference type="NCBI Taxonomy" id="144539"/>
    <lineage>
        <taxon>Eukaryota</taxon>
        <taxon>Fungi</taxon>
        <taxon>Fungi incertae sedis</taxon>
        <taxon>Mucoromycota</taxon>
        <taxon>Glomeromycotina</taxon>
        <taxon>Glomeromycetes</taxon>
        <taxon>Paraglomerales</taxon>
        <taxon>Paraglomeraceae</taxon>
        <taxon>Paraglomus</taxon>
    </lineage>
</organism>
<gene>
    <name evidence="2" type="ORF">POCULU_LOCUS5866</name>
</gene>
<evidence type="ECO:0000313" key="2">
    <source>
        <dbReference type="EMBL" id="CAG8568403.1"/>
    </source>
</evidence>
<comment type="caution">
    <text evidence="2">The sequence shown here is derived from an EMBL/GenBank/DDBJ whole genome shotgun (WGS) entry which is preliminary data.</text>
</comment>
<feature type="region of interest" description="Disordered" evidence="1">
    <location>
        <begin position="1"/>
        <end position="40"/>
    </location>
</feature>
<dbReference type="EMBL" id="CAJVPJ010000971">
    <property type="protein sequence ID" value="CAG8568403.1"/>
    <property type="molecule type" value="Genomic_DNA"/>
</dbReference>
<dbReference type="Proteomes" id="UP000789572">
    <property type="component" value="Unassembled WGS sequence"/>
</dbReference>
<evidence type="ECO:0000313" key="3">
    <source>
        <dbReference type="Proteomes" id="UP000789572"/>
    </source>
</evidence>
<name>A0A9N9FZH2_9GLOM</name>
<dbReference type="OrthoDB" id="2373501at2759"/>
<sequence>MLISSNARAHLNRKNPCRSQRYRRDPMPAPEPSPETEIRADNENSLIPESIPDQAAKGVQKVVVKKNLTHDMYDSCLQLQKEHMVTMHRLGSKDHVIRLLRSSKIGLSPLDTKRWILSDGITTLAFGDWRIRAYKNLIKSGMTHEDAEKRITHKVWTL</sequence>
<proteinExistence type="predicted"/>
<evidence type="ECO:0000256" key="1">
    <source>
        <dbReference type="SAM" id="MobiDB-lite"/>
    </source>
</evidence>